<evidence type="ECO:0000256" key="13">
    <source>
        <dbReference type="ARBA" id="ARBA00076296"/>
    </source>
</evidence>
<evidence type="ECO:0000256" key="2">
    <source>
        <dbReference type="ARBA" id="ARBA00004187"/>
    </source>
</evidence>
<dbReference type="InterPro" id="IPR050614">
    <property type="entry name" value="Synaptic_Scaffolding_LAP-MAGUK"/>
</dbReference>
<keyword evidence="9" id="KW-0472">Membrane</keyword>
<feature type="compositionally biased region" description="Polar residues" evidence="16">
    <location>
        <begin position="663"/>
        <end position="683"/>
    </location>
</feature>
<dbReference type="FunFam" id="3.80.10.10:FF:000022">
    <property type="entry name" value="Erbin isoform 7"/>
    <property type="match status" value="1"/>
</dbReference>
<dbReference type="FunFam" id="3.80.10.10:FF:000013">
    <property type="entry name" value="Erbin isoform 7"/>
    <property type="match status" value="1"/>
</dbReference>
<dbReference type="Pfam" id="PF23598">
    <property type="entry name" value="LRR_14"/>
    <property type="match status" value="1"/>
</dbReference>
<dbReference type="GO" id="GO:0030056">
    <property type="term" value="C:hemidesmosome"/>
    <property type="evidence" value="ECO:0007669"/>
    <property type="project" value="UniProtKB-SubCell"/>
</dbReference>
<feature type="compositionally biased region" description="Polar residues" evidence="16">
    <location>
        <begin position="823"/>
        <end position="834"/>
    </location>
</feature>
<dbReference type="GO" id="GO:0098609">
    <property type="term" value="P:cell-cell adhesion"/>
    <property type="evidence" value="ECO:0007669"/>
    <property type="project" value="TreeGrafter"/>
</dbReference>
<dbReference type="PROSITE" id="PS50106">
    <property type="entry name" value="PDZ"/>
    <property type="match status" value="1"/>
</dbReference>
<feature type="compositionally biased region" description="Basic and acidic residues" evidence="16">
    <location>
        <begin position="506"/>
        <end position="532"/>
    </location>
</feature>
<evidence type="ECO:0000256" key="14">
    <source>
        <dbReference type="ARBA" id="ARBA00083415"/>
    </source>
</evidence>
<dbReference type="InterPro" id="IPR001478">
    <property type="entry name" value="PDZ"/>
</dbReference>
<dbReference type="Pfam" id="PF13855">
    <property type="entry name" value="LRR_8"/>
    <property type="match status" value="2"/>
</dbReference>
<dbReference type="GO" id="GO:0031965">
    <property type="term" value="C:nuclear membrane"/>
    <property type="evidence" value="ECO:0007669"/>
    <property type="project" value="UniProtKB-SubCell"/>
</dbReference>
<feature type="region of interest" description="Disordered" evidence="16">
    <location>
        <begin position="506"/>
        <end position="542"/>
    </location>
</feature>
<dbReference type="GO" id="GO:0019901">
    <property type="term" value="F:protein kinase binding"/>
    <property type="evidence" value="ECO:0007669"/>
    <property type="project" value="TreeGrafter"/>
</dbReference>
<feature type="compositionally biased region" description="Basic and acidic residues" evidence="16">
    <location>
        <begin position="632"/>
        <end position="641"/>
    </location>
</feature>
<comment type="similarity">
    <text evidence="3">Belongs to the LAP (LRR and PDZ) protein family.</text>
</comment>
<feature type="region of interest" description="Disordered" evidence="16">
    <location>
        <begin position="1114"/>
        <end position="1192"/>
    </location>
</feature>
<dbReference type="FunFam" id="2.30.42.10:FF:000036">
    <property type="entry name" value="Erbin isoform 7"/>
    <property type="match status" value="1"/>
</dbReference>
<dbReference type="Pfam" id="PF00595">
    <property type="entry name" value="PDZ"/>
    <property type="match status" value="1"/>
</dbReference>
<dbReference type="Gene3D" id="3.80.10.10">
    <property type="entry name" value="Ribonuclease Inhibitor"/>
    <property type="match status" value="3"/>
</dbReference>
<comment type="subcellular location">
    <subcellularLocation>
        <location evidence="2">Basolateral cell membrane</location>
    </subcellularLocation>
    <subcellularLocation>
        <location evidence="11">Cell junction</location>
        <location evidence="11">Hemidesmosome</location>
    </subcellularLocation>
    <subcellularLocation>
        <location evidence="1">Nucleus membrane</location>
    </subcellularLocation>
</comment>
<dbReference type="PANTHER" id="PTHR23119">
    <property type="entry name" value="DISCS LARGE"/>
    <property type="match status" value="1"/>
</dbReference>
<keyword evidence="10" id="KW-0539">Nucleus</keyword>
<gene>
    <name evidence="18" type="primary">ERBIN</name>
</gene>
<dbReference type="GO" id="GO:0014069">
    <property type="term" value="C:postsynaptic density"/>
    <property type="evidence" value="ECO:0007669"/>
    <property type="project" value="TreeGrafter"/>
</dbReference>
<dbReference type="GeneID" id="111528891"/>
<dbReference type="GO" id="GO:0070433">
    <property type="term" value="P:negative regulation of nucleotide-binding oligomerization domain containing 2 signaling pathway"/>
    <property type="evidence" value="ECO:0007669"/>
    <property type="project" value="UniProtKB-ARBA"/>
</dbReference>
<dbReference type="InterPro" id="IPR032675">
    <property type="entry name" value="LRR_dom_sf"/>
</dbReference>
<feature type="region of interest" description="Disordered" evidence="16">
    <location>
        <begin position="462"/>
        <end position="489"/>
    </location>
</feature>
<protein>
    <recommendedName>
        <fullName evidence="12">Erbin</fullName>
    </recommendedName>
    <alternativeName>
        <fullName evidence="13">Densin-180-like protein</fullName>
    </alternativeName>
    <alternativeName>
        <fullName evidence="15">Erbb2-interacting protein</fullName>
    </alternativeName>
    <alternativeName>
        <fullName evidence="14">Protein LAP2</fullName>
    </alternativeName>
</protein>
<reference evidence="18" key="1">
    <citation type="submission" date="2025-08" db="UniProtKB">
        <authorList>
            <consortium name="Ensembl"/>
        </authorList>
    </citation>
    <scope>IDENTIFICATION</scope>
</reference>
<dbReference type="GO" id="GO:0098887">
    <property type="term" value="P:neurotransmitter receptor transport, endosome to postsynaptic membrane"/>
    <property type="evidence" value="ECO:0007669"/>
    <property type="project" value="TreeGrafter"/>
</dbReference>
<evidence type="ECO:0000256" key="12">
    <source>
        <dbReference type="ARBA" id="ARBA00074479"/>
    </source>
</evidence>
<keyword evidence="7" id="KW-0677">Repeat</keyword>
<dbReference type="GO" id="GO:0045197">
    <property type="term" value="P:establishment or maintenance of epithelial cell apical/basal polarity"/>
    <property type="evidence" value="ECO:0007669"/>
    <property type="project" value="TreeGrafter"/>
</dbReference>
<evidence type="ECO:0000313" key="18">
    <source>
        <dbReference type="Ensembl" id="ENSPTEP00000012159.1"/>
    </source>
</evidence>
<feature type="region of interest" description="Disordered" evidence="16">
    <location>
        <begin position="1255"/>
        <end position="1290"/>
    </location>
</feature>
<dbReference type="GO" id="GO:0045211">
    <property type="term" value="C:postsynaptic membrane"/>
    <property type="evidence" value="ECO:0007669"/>
    <property type="project" value="TreeGrafter"/>
</dbReference>
<evidence type="ECO:0000256" key="1">
    <source>
        <dbReference type="ARBA" id="ARBA00004126"/>
    </source>
</evidence>
<dbReference type="Gene3D" id="2.30.42.10">
    <property type="match status" value="1"/>
</dbReference>
<dbReference type="GO" id="GO:0005912">
    <property type="term" value="C:adherens junction"/>
    <property type="evidence" value="ECO:0007669"/>
    <property type="project" value="TreeGrafter"/>
</dbReference>
<keyword evidence="8" id="KW-0965">Cell junction</keyword>
<evidence type="ECO:0000256" key="4">
    <source>
        <dbReference type="ARBA" id="ARBA00022475"/>
    </source>
</evidence>
<name>A0A8C9GX30_9PRIM</name>
<dbReference type="RefSeq" id="XP_023051531.1">
    <property type="nucleotide sequence ID" value="XM_023195763.2"/>
</dbReference>
<feature type="compositionally biased region" description="Polar residues" evidence="16">
    <location>
        <begin position="1156"/>
        <end position="1170"/>
    </location>
</feature>
<evidence type="ECO:0000256" key="15">
    <source>
        <dbReference type="ARBA" id="ARBA00084015"/>
    </source>
</evidence>
<dbReference type="InterPro" id="IPR003591">
    <property type="entry name" value="Leu-rich_rpt_typical-subtyp"/>
</dbReference>
<dbReference type="GO" id="GO:0098968">
    <property type="term" value="P:neurotransmitter receptor transport postsynaptic membrane to endosome"/>
    <property type="evidence" value="ECO:0007669"/>
    <property type="project" value="TreeGrafter"/>
</dbReference>
<dbReference type="SUPFAM" id="SSF50156">
    <property type="entry name" value="PDZ domain-like"/>
    <property type="match status" value="1"/>
</dbReference>
<dbReference type="PANTHER" id="PTHR23119:SF46">
    <property type="entry name" value="ERBB2 INTERACTING PROTEIN"/>
    <property type="match status" value="1"/>
</dbReference>
<feature type="region of interest" description="Disordered" evidence="16">
    <location>
        <begin position="946"/>
        <end position="971"/>
    </location>
</feature>
<evidence type="ECO:0000259" key="17">
    <source>
        <dbReference type="PROSITE" id="PS50106"/>
    </source>
</evidence>
<evidence type="ECO:0000256" key="6">
    <source>
        <dbReference type="ARBA" id="ARBA00022614"/>
    </source>
</evidence>
<dbReference type="CTD" id="55914"/>
<dbReference type="InterPro" id="IPR055414">
    <property type="entry name" value="LRR_R13L4/SHOC2-like"/>
</dbReference>
<dbReference type="InterPro" id="IPR001611">
    <property type="entry name" value="Leu-rich_rpt"/>
</dbReference>
<dbReference type="GO" id="GO:0043113">
    <property type="term" value="P:receptor clustering"/>
    <property type="evidence" value="ECO:0007669"/>
    <property type="project" value="TreeGrafter"/>
</dbReference>
<feature type="region of interest" description="Disordered" evidence="16">
    <location>
        <begin position="823"/>
        <end position="866"/>
    </location>
</feature>
<feature type="domain" description="PDZ" evidence="17">
    <location>
        <begin position="1327"/>
        <end position="1416"/>
    </location>
</feature>
<evidence type="ECO:0000256" key="7">
    <source>
        <dbReference type="ARBA" id="ARBA00022737"/>
    </source>
</evidence>
<feature type="compositionally biased region" description="Basic and acidic residues" evidence="16">
    <location>
        <begin position="470"/>
        <end position="480"/>
    </location>
</feature>
<dbReference type="SUPFAM" id="SSF52058">
    <property type="entry name" value="L domain-like"/>
    <property type="match status" value="1"/>
</dbReference>
<sequence>MTTKRSLFVRLVPCRCLRGEEETVTTLDYSHCSLEQVPKEIFTFEKTLEELYLDANQIEELPKQLFNCQSLHKLSLPDNDLTTLPASIANLINLRELDVSKNGIQEFPENIKNCKVLTVVEASVNPISKLPDGFSQLLNLTQLYLNDAFLEFLPANFGRLTKLQILELRENQLKMLPKTMNRLTQLERLDLGSNEFTEVPEVLEQLSGLKEFWMDANRLTFIPGFIGSLKQLTYLDVSKNNIEMVEEGISACENLQDLLLSSNSLQQLPETIGSLKNITTLKIDENQLMYLPDSIGGLISVEELDCSFNEVEALPSSIGQLTNIRTFAADHNYLQQLPPEIGSWKNVTVLFLHSNKLETLPEEMGDMQKLKVINLSDNRLKNLPFSFTKLQQLTAMWLSDNQSKPLIPLQKETDSETQKMVLTNYMFPQQPRTEDVMFISDNESFNPSLWEEQRKQRAQVAFECDEDKDEREAPPREGNLKRYPTPYPDELKNMVKTVQTIVHRLKDEETNEDSGRDLKPHEDQQDTNKDVGVKTSESTTTVKSKVDEREKYMIGNSIQKINEPEAEISPGSLPVTANMKASENLKHIVNHDDVFEESEELSSDEEMKMAEMRPPLIETSINQPKVVALSNNKKDDTKETDSLSDEVTHNSNQNNSNCSSPSRMSDSVSLNTDSSQDTSLCSPVKQTHIDTNSKIRQEDENFNSLLQNGDILNNSTEEKFKAHDKKDFNLPEYDLNIEERLVLIEKSVDSTATADDTHKLDHINMNLNKLITNDTFQPEMERSKTQDIMLGTNFLSINSKEETEHLENGNKYPNLESINKINGHSEETSQSPNRTEPHDSDCSVDLGISKSTEDLSPQKSGPVGSVVKSHSITNMEIGGLKIYDILSDNGPQQPSTTVKITSTVDGKNIVRSKSATLLYDQPLQVFTGSSSSSDLMSGTKAIFKFDSNHNPEEPNIIRGPTSGPQSTPQIYGPPQYNIQYSSSAAVKDTLWHSKQNPQIDHASFPPQRLPRSESTENQSYAKHSANLNFSNHNNVRANSAYHLHQRLGPARHGEMWAISPNDRLIPAVTRSTIQRQSSVSSTASVNLGDPGSTRWAQIPEGDYLSYREFHSVGRTPQMMPGSQRPLSARTYSIDGPNASRPQSARPSVNEIPERTMSVSDFNYSRTSPSKRPNARVGSEHSLLDPPGKSKVPHDWREQVLRHIEAKKLEKSMLSRSFNSNFTAVSSFHYGSSRDLHSSQGSLALSVADGRGSGGHIFRMPLSNGQMGQPLRPQANYSQIHHPPQASVARHPSREQLIDYLMLKVAHQPPYTQPHCSPRQGHELAKQEIRVRVEKDPELGFSISGGVGGRGNPFRPDDDGIFVTRVQPEGPASKLLQPGDKIIQANGYSFINIEHGQAVSLLKTFQNTVELIIVREVSS</sequence>
<evidence type="ECO:0000256" key="9">
    <source>
        <dbReference type="ARBA" id="ARBA00023136"/>
    </source>
</evidence>
<keyword evidence="6" id="KW-0433">Leucine-rich repeat</keyword>
<feature type="compositionally biased region" description="Low complexity" evidence="16">
    <location>
        <begin position="650"/>
        <end position="662"/>
    </location>
</feature>
<evidence type="ECO:0000256" key="3">
    <source>
        <dbReference type="ARBA" id="ARBA00007772"/>
    </source>
</evidence>
<dbReference type="GO" id="GO:0010468">
    <property type="term" value="P:regulation of gene expression"/>
    <property type="evidence" value="ECO:0007669"/>
    <property type="project" value="UniProtKB-ARBA"/>
</dbReference>
<evidence type="ECO:0000256" key="11">
    <source>
        <dbReference type="ARBA" id="ARBA00060371"/>
    </source>
</evidence>
<feature type="compositionally biased region" description="Low complexity" evidence="16">
    <location>
        <begin position="533"/>
        <end position="542"/>
    </location>
</feature>
<dbReference type="InterPro" id="IPR036034">
    <property type="entry name" value="PDZ_sf"/>
</dbReference>
<proteinExistence type="inferred from homology"/>
<dbReference type="PROSITE" id="PS51450">
    <property type="entry name" value="LRR"/>
    <property type="match status" value="3"/>
</dbReference>
<dbReference type="SMART" id="SM00365">
    <property type="entry name" value="LRR_SD22"/>
    <property type="match status" value="7"/>
</dbReference>
<reference evidence="18" key="2">
    <citation type="submission" date="2025-09" db="UniProtKB">
        <authorList>
            <consortium name="Ensembl"/>
        </authorList>
    </citation>
    <scope>IDENTIFICATION</scope>
</reference>
<keyword evidence="4" id="KW-1003">Cell membrane</keyword>
<keyword evidence="5" id="KW-0597">Phosphoprotein</keyword>
<dbReference type="Ensembl" id="ENSPTET00000018345.1">
    <property type="protein sequence ID" value="ENSPTEP00000012159.1"/>
    <property type="gene ID" value="ENSPTEG00000013547.1"/>
</dbReference>
<evidence type="ECO:0000256" key="5">
    <source>
        <dbReference type="ARBA" id="ARBA00022553"/>
    </source>
</evidence>
<evidence type="ECO:0000256" key="8">
    <source>
        <dbReference type="ARBA" id="ARBA00022949"/>
    </source>
</evidence>
<dbReference type="CDD" id="cd06749">
    <property type="entry name" value="PDZ_densin_erbin-like"/>
    <property type="match status" value="1"/>
</dbReference>
<feature type="region of interest" description="Disordered" evidence="16">
    <location>
        <begin position="996"/>
        <end position="1020"/>
    </location>
</feature>
<dbReference type="SMART" id="SM00364">
    <property type="entry name" value="LRR_BAC"/>
    <property type="match status" value="8"/>
</dbReference>
<dbReference type="SUPFAM" id="SSF52075">
    <property type="entry name" value="Outer arm dynein light chain 1"/>
    <property type="match status" value="1"/>
</dbReference>
<dbReference type="Proteomes" id="UP000694416">
    <property type="component" value="Unplaced"/>
</dbReference>
<keyword evidence="19" id="KW-1185">Reference proteome</keyword>
<evidence type="ECO:0000313" key="19">
    <source>
        <dbReference type="Proteomes" id="UP000694416"/>
    </source>
</evidence>
<accession>A0A8C9GX30</accession>
<dbReference type="SMART" id="SM00228">
    <property type="entry name" value="PDZ"/>
    <property type="match status" value="1"/>
</dbReference>
<dbReference type="SMART" id="SM00369">
    <property type="entry name" value="LRR_TYP"/>
    <property type="match status" value="12"/>
</dbReference>
<evidence type="ECO:0000256" key="10">
    <source>
        <dbReference type="ARBA" id="ARBA00023242"/>
    </source>
</evidence>
<feature type="region of interest" description="Disordered" evidence="16">
    <location>
        <begin position="615"/>
        <end position="683"/>
    </location>
</feature>
<evidence type="ECO:0000256" key="16">
    <source>
        <dbReference type="SAM" id="MobiDB-lite"/>
    </source>
</evidence>
<organism evidence="18 19">
    <name type="scientific">Piliocolobus tephrosceles</name>
    <name type="common">Ugandan red Colobus</name>
    <dbReference type="NCBI Taxonomy" id="591936"/>
    <lineage>
        <taxon>Eukaryota</taxon>
        <taxon>Metazoa</taxon>
        <taxon>Chordata</taxon>
        <taxon>Craniata</taxon>
        <taxon>Vertebrata</taxon>
        <taxon>Euteleostomi</taxon>
        <taxon>Mammalia</taxon>
        <taxon>Eutheria</taxon>
        <taxon>Euarchontoglires</taxon>
        <taxon>Primates</taxon>
        <taxon>Haplorrhini</taxon>
        <taxon>Catarrhini</taxon>
        <taxon>Cercopithecidae</taxon>
        <taxon>Colobinae</taxon>
        <taxon>Piliocolobus</taxon>
    </lineage>
</organism>
<dbReference type="GO" id="GO:0016323">
    <property type="term" value="C:basolateral plasma membrane"/>
    <property type="evidence" value="ECO:0007669"/>
    <property type="project" value="UniProtKB-SubCell"/>
</dbReference>
<dbReference type="FunFam" id="3.80.10.10:FF:000020">
    <property type="entry name" value="Erbin isoform 7"/>
    <property type="match status" value="1"/>
</dbReference>